<dbReference type="Pfam" id="PF01261">
    <property type="entry name" value="AP_endonuc_2"/>
    <property type="match status" value="1"/>
</dbReference>
<feature type="chain" id="PRO_5012591531" evidence="1">
    <location>
        <begin position="23"/>
        <end position="295"/>
    </location>
</feature>
<dbReference type="PANTHER" id="PTHR12110:SF53">
    <property type="entry name" value="BLR5974 PROTEIN"/>
    <property type="match status" value="1"/>
</dbReference>
<dbReference type="InterPro" id="IPR036237">
    <property type="entry name" value="Xyl_isomerase-like_sf"/>
</dbReference>
<dbReference type="AlphaFoldDB" id="A0A1P8WSB7"/>
<dbReference type="InterPro" id="IPR006311">
    <property type="entry name" value="TAT_signal"/>
</dbReference>
<dbReference type="PANTHER" id="PTHR12110">
    <property type="entry name" value="HYDROXYPYRUVATE ISOMERASE"/>
    <property type="match status" value="1"/>
</dbReference>
<sequence precursor="true">MPTRRTFLAASAAAAFASSKLAADESSAAKANQICVFTKPFNSLTFDELATQTANIGFNGIEAPIRPGGHIEPEAVPDKLPQLVAALEKQNQKLTVLTSNINDPSDPLSEAVLRTAAKLGIRYYRMQYFKYDESKSITKQIDEWRMKMKDLAALNKQLGITAVYQNHAGRNYFGAPIWDLHRGLDGIDPTQVGVAYDIRHATVEAGMSWPIGFHLIRPHIQVVYVKDFTWGEARPTNVPLGDGRVDSKFFRMLARTDFRGPVSLHEEYIDHRKPELVPEHWEAIRKDLKTLKSWL</sequence>
<dbReference type="Gene3D" id="3.20.20.150">
    <property type="entry name" value="Divalent-metal-dependent TIM barrel enzymes"/>
    <property type="match status" value="1"/>
</dbReference>
<organism evidence="3 4">
    <name type="scientific">Fuerstiella marisgermanici</name>
    <dbReference type="NCBI Taxonomy" id="1891926"/>
    <lineage>
        <taxon>Bacteria</taxon>
        <taxon>Pseudomonadati</taxon>
        <taxon>Planctomycetota</taxon>
        <taxon>Planctomycetia</taxon>
        <taxon>Planctomycetales</taxon>
        <taxon>Planctomycetaceae</taxon>
        <taxon>Fuerstiella</taxon>
    </lineage>
</organism>
<accession>A0A1P8WSB7</accession>
<reference evidence="3 4" key="1">
    <citation type="journal article" date="2016" name="Front. Microbiol.">
        <title>Fuerstia marisgermanicae gen. nov., sp. nov., an Unusual Member of the Phylum Planctomycetes from the German Wadden Sea.</title>
        <authorList>
            <person name="Kohn T."/>
            <person name="Heuer A."/>
            <person name="Jogler M."/>
            <person name="Vollmers J."/>
            <person name="Boedeker C."/>
            <person name="Bunk B."/>
            <person name="Rast P."/>
            <person name="Borchert D."/>
            <person name="Glockner I."/>
            <person name="Freese H.M."/>
            <person name="Klenk H.P."/>
            <person name="Overmann J."/>
            <person name="Kaster A.K."/>
            <person name="Rohde M."/>
            <person name="Wiegand S."/>
            <person name="Jogler C."/>
        </authorList>
    </citation>
    <scope>NUCLEOTIDE SEQUENCE [LARGE SCALE GENOMIC DNA]</scope>
    <source>
        <strain evidence="3 4">NH11</strain>
    </source>
</reference>
<keyword evidence="4" id="KW-1185">Reference proteome</keyword>
<protein>
    <submittedName>
        <fullName evidence="3">Xylose isomerase-like TIM barrel</fullName>
    </submittedName>
</protein>
<keyword evidence="1" id="KW-0732">Signal</keyword>
<keyword evidence="3" id="KW-0413">Isomerase</keyword>
<dbReference type="PROSITE" id="PS51318">
    <property type="entry name" value="TAT"/>
    <property type="match status" value="1"/>
</dbReference>
<dbReference type="InterPro" id="IPR013022">
    <property type="entry name" value="Xyl_isomerase-like_TIM-brl"/>
</dbReference>
<feature type="signal peptide" evidence="1">
    <location>
        <begin position="1"/>
        <end position="22"/>
    </location>
</feature>
<dbReference type="EMBL" id="CP017641">
    <property type="protein sequence ID" value="APZ96939.1"/>
    <property type="molecule type" value="Genomic_DNA"/>
</dbReference>
<dbReference type="GO" id="GO:0016853">
    <property type="term" value="F:isomerase activity"/>
    <property type="evidence" value="ECO:0007669"/>
    <property type="project" value="UniProtKB-KW"/>
</dbReference>
<evidence type="ECO:0000313" key="3">
    <source>
        <dbReference type="EMBL" id="APZ96939.1"/>
    </source>
</evidence>
<dbReference type="Proteomes" id="UP000187735">
    <property type="component" value="Chromosome"/>
</dbReference>
<dbReference type="OrthoDB" id="248282at2"/>
<dbReference type="KEGG" id="fmr:Fuma_06615"/>
<evidence type="ECO:0000256" key="1">
    <source>
        <dbReference type="SAM" id="SignalP"/>
    </source>
</evidence>
<feature type="domain" description="Xylose isomerase-like TIM barrel" evidence="2">
    <location>
        <begin position="53"/>
        <end position="291"/>
    </location>
</feature>
<dbReference type="STRING" id="1891926.Fuma_06615"/>
<gene>
    <name evidence="3" type="ORF">Fuma_06615</name>
</gene>
<proteinExistence type="predicted"/>
<dbReference type="SUPFAM" id="SSF51658">
    <property type="entry name" value="Xylose isomerase-like"/>
    <property type="match status" value="1"/>
</dbReference>
<dbReference type="InterPro" id="IPR050312">
    <property type="entry name" value="IolE/XylAMocC-like"/>
</dbReference>
<evidence type="ECO:0000259" key="2">
    <source>
        <dbReference type="Pfam" id="PF01261"/>
    </source>
</evidence>
<name>A0A1P8WSB7_9PLAN</name>
<evidence type="ECO:0000313" key="4">
    <source>
        <dbReference type="Proteomes" id="UP000187735"/>
    </source>
</evidence>